<dbReference type="PANTHER" id="PTHR28511">
    <property type="entry name" value="ENDONUCLEASE V"/>
    <property type="match status" value="1"/>
</dbReference>
<evidence type="ECO:0008006" key="8">
    <source>
        <dbReference type="Google" id="ProtNLM"/>
    </source>
</evidence>
<gene>
    <name evidence="6" type="ORF">CCAM_LOCUS26385</name>
</gene>
<evidence type="ECO:0000256" key="3">
    <source>
        <dbReference type="ARBA" id="ARBA00022722"/>
    </source>
</evidence>
<reference evidence="6 7" key="1">
    <citation type="submission" date="2018-04" db="EMBL/GenBank/DDBJ databases">
        <authorList>
            <person name="Vogel A."/>
        </authorList>
    </citation>
    <scope>NUCLEOTIDE SEQUENCE [LARGE SCALE GENOMIC DNA]</scope>
</reference>
<organism evidence="6 7">
    <name type="scientific">Cuscuta campestris</name>
    <dbReference type="NCBI Taxonomy" id="132261"/>
    <lineage>
        <taxon>Eukaryota</taxon>
        <taxon>Viridiplantae</taxon>
        <taxon>Streptophyta</taxon>
        <taxon>Embryophyta</taxon>
        <taxon>Tracheophyta</taxon>
        <taxon>Spermatophyta</taxon>
        <taxon>Magnoliopsida</taxon>
        <taxon>eudicotyledons</taxon>
        <taxon>Gunneridae</taxon>
        <taxon>Pentapetalae</taxon>
        <taxon>asterids</taxon>
        <taxon>lamiids</taxon>
        <taxon>Solanales</taxon>
        <taxon>Convolvulaceae</taxon>
        <taxon>Cuscuteae</taxon>
        <taxon>Cuscuta</taxon>
        <taxon>Cuscuta subgen. Grammica</taxon>
        <taxon>Cuscuta sect. Cleistogrammica</taxon>
    </lineage>
</organism>
<evidence type="ECO:0000313" key="7">
    <source>
        <dbReference type="Proteomes" id="UP000595140"/>
    </source>
</evidence>
<dbReference type="AlphaFoldDB" id="A0A484M7T9"/>
<keyword evidence="7" id="KW-1185">Reference proteome</keyword>
<keyword evidence="3" id="KW-0540">Nuclease</keyword>
<dbReference type="GO" id="GO:0006281">
    <property type="term" value="P:DNA repair"/>
    <property type="evidence" value="ECO:0007669"/>
    <property type="project" value="InterPro"/>
</dbReference>
<keyword evidence="4" id="KW-0255">Endonuclease</keyword>
<dbReference type="Gene3D" id="3.30.2170.10">
    <property type="entry name" value="archaeoglobus fulgidus dsm 4304 superfamily"/>
    <property type="match status" value="1"/>
</dbReference>
<sequence length="108" mass="12028">MGSSSGSRRRVVVRYVGGVDLSFLRNDPSIACGVLVVLDLQTLQVVYEDYSLVRLQIPYIPGFLAFREAPVLLGLLQKMKANSHPFYPEILLVDGNGLLHPQGKFYSF</sequence>
<dbReference type="PANTHER" id="PTHR28511:SF1">
    <property type="entry name" value="ENDONUCLEASE V"/>
    <property type="match status" value="1"/>
</dbReference>
<dbReference type="GO" id="GO:0005737">
    <property type="term" value="C:cytoplasm"/>
    <property type="evidence" value="ECO:0007669"/>
    <property type="project" value="UniProtKB-SubCell"/>
</dbReference>
<dbReference type="GO" id="GO:0003727">
    <property type="term" value="F:single-stranded RNA binding"/>
    <property type="evidence" value="ECO:0007669"/>
    <property type="project" value="TreeGrafter"/>
</dbReference>
<dbReference type="Pfam" id="PF04493">
    <property type="entry name" value="Endonuclease_5"/>
    <property type="match status" value="1"/>
</dbReference>
<keyword evidence="5" id="KW-0378">Hydrolase</keyword>
<evidence type="ECO:0000256" key="1">
    <source>
        <dbReference type="ARBA" id="ARBA00004496"/>
    </source>
</evidence>
<evidence type="ECO:0000313" key="6">
    <source>
        <dbReference type="EMBL" id="VFQ84609.1"/>
    </source>
</evidence>
<dbReference type="EMBL" id="OOIL02002808">
    <property type="protein sequence ID" value="VFQ84609.1"/>
    <property type="molecule type" value="Genomic_DNA"/>
</dbReference>
<accession>A0A484M7T9</accession>
<protein>
    <recommendedName>
        <fullName evidence="8">Endonuclease V</fullName>
    </recommendedName>
</protein>
<dbReference type="GO" id="GO:0005730">
    <property type="term" value="C:nucleolus"/>
    <property type="evidence" value="ECO:0007669"/>
    <property type="project" value="TreeGrafter"/>
</dbReference>
<dbReference type="Proteomes" id="UP000595140">
    <property type="component" value="Unassembled WGS sequence"/>
</dbReference>
<dbReference type="OrthoDB" id="20018at2759"/>
<dbReference type="GO" id="GO:0016891">
    <property type="term" value="F:RNA endonuclease activity producing 5'-phosphomonoesters, hydrolytic mechanism"/>
    <property type="evidence" value="ECO:0007669"/>
    <property type="project" value="TreeGrafter"/>
</dbReference>
<dbReference type="InterPro" id="IPR007581">
    <property type="entry name" value="Endonuclease-V"/>
</dbReference>
<evidence type="ECO:0000256" key="5">
    <source>
        <dbReference type="ARBA" id="ARBA00022801"/>
    </source>
</evidence>
<keyword evidence="2" id="KW-0963">Cytoplasm</keyword>
<proteinExistence type="predicted"/>
<evidence type="ECO:0000256" key="2">
    <source>
        <dbReference type="ARBA" id="ARBA00022490"/>
    </source>
</evidence>
<evidence type="ECO:0000256" key="4">
    <source>
        <dbReference type="ARBA" id="ARBA00022759"/>
    </source>
</evidence>
<name>A0A484M7T9_9ASTE</name>
<comment type="subcellular location">
    <subcellularLocation>
        <location evidence="1">Cytoplasm</location>
    </subcellularLocation>
</comment>